<sequence>MDSVAAACVTPDGVQGDHARPGKRAVTLIQHEHLSVIGAMLGRDPVAPQVMRRNIVVAGVNLAALKGRRIVIGGAVLEITTICAPCSRMEEALGAGGYSAVRGHGGWCARVITPGEIALGAAVHPD</sequence>
<gene>
    <name evidence="2" type="ORF">FDT80_14925</name>
</gene>
<dbReference type="AlphaFoldDB" id="A0A5S3PCA2"/>
<dbReference type="SUPFAM" id="SSF50800">
    <property type="entry name" value="PK beta-barrel domain-like"/>
    <property type="match status" value="1"/>
</dbReference>
<name>A0A5S3PCA2_9RHOB</name>
<evidence type="ECO:0000313" key="3">
    <source>
        <dbReference type="Proteomes" id="UP000309550"/>
    </source>
</evidence>
<keyword evidence="3" id="KW-1185">Reference proteome</keyword>
<dbReference type="GO" id="GO:0003824">
    <property type="term" value="F:catalytic activity"/>
    <property type="evidence" value="ECO:0007669"/>
    <property type="project" value="InterPro"/>
</dbReference>
<evidence type="ECO:0000313" key="2">
    <source>
        <dbReference type="EMBL" id="TMM51332.1"/>
    </source>
</evidence>
<dbReference type="OrthoDB" id="1550913at2"/>
<reference evidence="2 3" key="1">
    <citation type="submission" date="2019-05" db="EMBL/GenBank/DDBJ databases">
        <title>Sulfitobacter sabulilitoris sp. nov., isolated from a marine sand.</title>
        <authorList>
            <person name="Yoon J.-H."/>
        </authorList>
    </citation>
    <scope>NUCLEOTIDE SEQUENCE [LARGE SCALE GENOMIC DNA]</scope>
    <source>
        <strain evidence="2 3">HSMS-29</strain>
    </source>
</reference>
<dbReference type="InterPro" id="IPR011037">
    <property type="entry name" value="Pyrv_Knase-like_insert_dom_sf"/>
</dbReference>
<dbReference type="GO" id="GO:0030170">
    <property type="term" value="F:pyridoxal phosphate binding"/>
    <property type="evidence" value="ECO:0007669"/>
    <property type="project" value="InterPro"/>
</dbReference>
<proteinExistence type="predicted"/>
<feature type="domain" description="MOSC" evidence="1">
    <location>
        <begin position="1"/>
        <end position="126"/>
    </location>
</feature>
<organism evidence="2 3">
    <name type="scientific">Sulfitobacter sabulilitoris</name>
    <dbReference type="NCBI Taxonomy" id="2562655"/>
    <lineage>
        <taxon>Bacteria</taxon>
        <taxon>Pseudomonadati</taxon>
        <taxon>Pseudomonadota</taxon>
        <taxon>Alphaproteobacteria</taxon>
        <taxon>Rhodobacterales</taxon>
        <taxon>Roseobacteraceae</taxon>
        <taxon>Sulfitobacter</taxon>
    </lineage>
</organism>
<comment type="caution">
    <text evidence="2">The sequence shown here is derived from an EMBL/GenBank/DDBJ whole genome shotgun (WGS) entry which is preliminary data.</text>
</comment>
<accession>A0A5S3PCA2</accession>
<dbReference type="Pfam" id="PF03473">
    <property type="entry name" value="MOSC"/>
    <property type="match status" value="1"/>
</dbReference>
<dbReference type="PROSITE" id="PS51340">
    <property type="entry name" value="MOSC"/>
    <property type="match status" value="1"/>
</dbReference>
<dbReference type="Proteomes" id="UP000309550">
    <property type="component" value="Unassembled WGS sequence"/>
</dbReference>
<dbReference type="PANTHER" id="PTHR36930:SF1">
    <property type="entry name" value="MOSC DOMAIN-CONTAINING PROTEIN"/>
    <property type="match status" value="1"/>
</dbReference>
<protein>
    <submittedName>
        <fullName evidence="2">MOSC domain-containing protein</fullName>
    </submittedName>
</protein>
<dbReference type="EMBL" id="VANS01000004">
    <property type="protein sequence ID" value="TMM51332.1"/>
    <property type="molecule type" value="Genomic_DNA"/>
</dbReference>
<dbReference type="GO" id="GO:0030151">
    <property type="term" value="F:molybdenum ion binding"/>
    <property type="evidence" value="ECO:0007669"/>
    <property type="project" value="InterPro"/>
</dbReference>
<dbReference type="PANTHER" id="PTHR36930">
    <property type="entry name" value="METAL-SULFUR CLUSTER BIOSYNTHESIS PROTEINS YUAD-RELATED"/>
    <property type="match status" value="1"/>
</dbReference>
<dbReference type="Gene3D" id="2.40.33.20">
    <property type="entry name" value="PK beta-barrel domain-like"/>
    <property type="match status" value="1"/>
</dbReference>
<evidence type="ECO:0000259" key="1">
    <source>
        <dbReference type="PROSITE" id="PS51340"/>
    </source>
</evidence>
<dbReference type="InterPro" id="IPR005302">
    <property type="entry name" value="MoCF_Sase_C"/>
</dbReference>
<dbReference type="InterPro" id="IPR052716">
    <property type="entry name" value="MOSC_domain"/>
</dbReference>